<evidence type="ECO:0000259" key="5">
    <source>
        <dbReference type="Pfam" id="PF00171"/>
    </source>
</evidence>
<dbReference type="InterPro" id="IPR016163">
    <property type="entry name" value="Ald_DH_C"/>
</dbReference>
<dbReference type="InterPro" id="IPR050740">
    <property type="entry name" value="Aldehyde_DH_Superfamily"/>
</dbReference>
<dbReference type="AlphaFoldDB" id="A0A0F5QL66"/>
<dbReference type="EC" id="1.2.1.16" evidence="6"/>
<feature type="domain" description="Aldehyde dehydrogenase" evidence="5">
    <location>
        <begin position="16"/>
        <end position="475"/>
    </location>
</feature>
<dbReference type="Pfam" id="PF00171">
    <property type="entry name" value="Aldedh"/>
    <property type="match status" value="1"/>
</dbReference>
<sequence>MTSRFNRDALFIGGAWVKADSGAVRAVFNPATGEQVGAVPEGGTAETRRAIEAAQKAFLSYRKTTAAERATMMRRLHDLLLENREELAVLLTSEQGKPLAEARAEIGASAAYILWFAEEARRVYGDTIPSPWRDRRIAVQHQPVGVVGAITPWNFPSSMLARKLGPALAAGCTVVAKPAPQTPLSGLAWGVLCQEAGFPDGVVNVITGDAIAVGQELTSNPLVRKITFTGSTGVGRKLVAQCAPTLKRVSMELGGNAPFIVFDDADLDRAVQGAMEGKFRNSGQTCVCVNRFYVQDGVYDRFLEKLTAAVNGLVVGNGQTEGVTQGPLIDAGAIKKVGAMVDDAVSKGGRVVVGGKLHELGRTFYAPTIIGDANAKMDLAREEIFGPVAALFRFSTEAEAIALANDTDYGLAAYFYTADLGRSVRVSEALDYGIVGINEGLVTTEVAPFGGVKQSGMGREGSKYGIEDYLDSKYVCVGGVGANQ</sequence>
<evidence type="ECO:0000256" key="1">
    <source>
        <dbReference type="ARBA" id="ARBA00009986"/>
    </source>
</evidence>
<dbReference type="InterPro" id="IPR016161">
    <property type="entry name" value="Ald_DH/histidinol_DH"/>
</dbReference>
<evidence type="ECO:0000313" key="7">
    <source>
        <dbReference type="Proteomes" id="UP000033411"/>
    </source>
</evidence>
<proteinExistence type="inferred from homology"/>
<dbReference type="RefSeq" id="WP_046137785.1">
    <property type="nucleotide sequence ID" value="NZ_LANJ01000001.1"/>
</dbReference>
<dbReference type="GO" id="GO:0009450">
    <property type="term" value="P:gamma-aminobutyric acid catabolic process"/>
    <property type="evidence" value="ECO:0007669"/>
    <property type="project" value="InterPro"/>
</dbReference>
<dbReference type="Proteomes" id="UP000033411">
    <property type="component" value="Unassembled WGS sequence"/>
</dbReference>
<evidence type="ECO:0000256" key="2">
    <source>
        <dbReference type="ARBA" id="ARBA00023002"/>
    </source>
</evidence>
<dbReference type="STRING" id="1293439.WH87_00390"/>
<dbReference type="FunFam" id="3.40.605.10:FF:000005">
    <property type="entry name" value="Succinate-semialdehyde dehydrogenase I"/>
    <property type="match status" value="1"/>
</dbReference>
<evidence type="ECO:0000256" key="4">
    <source>
        <dbReference type="RuleBase" id="RU003345"/>
    </source>
</evidence>
<evidence type="ECO:0000313" key="6">
    <source>
        <dbReference type="EMBL" id="KKC41448.1"/>
    </source>
</evidence>
<dbReference type="GO" id="GO:0004777">
    <property type="term" value="F:succinate-semialdehyde dehydrogenase (NAD+) activity"/>
    <property type="evidence" value="ECO:0007669"/>
    <property type="project" value="TreeGrafter"/>
</dbReference>
<dbReference type="SUPFAM" id="SSF53720">
    <property type="entry name" value="ALDH-like"/>
    <property type="match status" value="1"/>
</dbReference>
<dbReference type="Gene3D" id="3.40.605.10">
    <property type="entry name" value="Aldehyde Dehydrogenase, Chain A, domain 1"/>
    <property type="match status" value="1"/>
</dbReference>
<accession>A0A0F5QL66</accession>
<dbReference type="InterPro" id="IPR015590">
    <property type="entry name" value="Aldehyde_DH_dom"/>
</dbReference>
<feature type="active site" evidence="3">
    <location>
        <position position="252"/>
    </location>
</feature>
<keyword evidence="7" id="KW-1185">Reference proteome</keyword>
<comment type="similarity">
    <text evidence="1 4">Belongs to the aldehyde dehydrogenase family.</text>
</comment>
<dbReference type="EMBL" id="LANJ01000001">
    <property type="protein sequence ID" value="KKC41448.1"/>
    <property type="molecule type" value="Genomic_DNA"/>
</dbReference>
<comment type="caution">
    <text evidence="6">The sequence shown here is derived from an EMBL/GenBank/DDBJ whole genome shotgun (WGS) entry which is preliminary data.</text>
</comment>
<dbReference type="CDD" id="cd07103">
    <property type="entry name" value="ALDH_F5_SSADH_GabD"/>
    <property type="match status" value="1"/>
</dbReference>
<reference evidence="6 7" key="1">
    <citation type="submission" date="2015-03" db="EMBL/GenBank/DDBJ databases">
        <authorList>
            <person name="Lepp D."/>
            <person name="Hassan Y.I."/>
            <person name="Li X.-Z."/>
            <person name="Zhou T."/>
        </authorList>
    </citation>
    <scope>NUCLEOTIDE SEQUENCE [LARGE SCALE GENOMIC DNA]</scope>
    <source>
        <strain evidence="6 7">E84</strain>
    </source>
</reference>
<gene>
    <name evidence="6" type="primary">gabD</name>
    <name evidence="6" type="ORF">WH87_00390</name>
</gene>
<dbReference type="NCBIfam" id="TIGR01780">
    <property type="entry name" value="SSADH"/>
    <property type="match status" value="1"/>
</dbReference>
<dbReference type="Gene3D" id="3.40.309.10">
    <property type="entry name" value="Aldehyde Dehydrogenase, Chain A, domain 2"/>
    <property type="match status" value="1"/>
</dbReference>
<dbReference type="InterPro" id="IPR016162">
    <property type="entry name" value="Ald_DH_N"/>
</dbReference>
<dbReference type="PANTHER" id="PTHR43353">
    <property type="entry name" value="SUCCINATE-SEMIALDEHYDE DEHYDROGENASE, MITOCHONDRIAL"/>
    <property type="match status" value="1"/>
</dbReference>
<dbReference type="PROSITE" id="PS00070">
    <property type="entry name" value="ALDEHYDE_DEHYDR_CYS"/>
    <property type="match status" value="1"/>
</dbReference>
<dbReference type="PATRIC" id="fig|1293439.3.peg.85"/>
<dbReference type="PROSITE" id="PS00687">
    <property type="entry name" value="ALDEHYDE_DEHYDR_GLU"/>
    <property type="match status" value="1"/>
</dbReference>
<dbReference type="InterPro" id="IPR016160">
    <property type="entry name" value="Ald_DH_CS_CYS"/>
</dbReference>
<dbReference type="PANTHER" id="PTHR43353:SF5">
    <property type="entry name" value="SUCCINATE-SEMIALDEHYDE DEHYDROGENASE, MITOCHONDRIAL"/>
    <property type="match status" value="1"/>
</dbReference>
<dbReference type="GO" id="GO:0005829">
    <property type="term" value="C:cytosol"/>
    <property type="evidence" value="ECO:0007669"/>
    <property type="project" value="TreeGrafter"/>
</dbReference>
<evidence type="ECO:0000256" key="3">
    <source>
        <dbReference type="PROSITE-ProRule" id="PRU10007"/>
    </source>
</evidence>
<dbReference type="OrthoDB" id="9812625at2"/>
<name>A0A0F5QL66_9HYPH</name>
<organism evidence="6 7">
    <name type="scientific">Devosia epidermidihirudinis</name>
    <dbReference type="NCBI Taxonomy" id="1293439"/>
    <lineage>
        <taxon>Bacteria</taxon>
        <taxon>Pseudomonadati</taxon>
        <taxon>Pseudomonadota</taxon>
        <taxon>Alphaproteobacteria</taxon>
        <taxon>Hyphomicrobiales</taxon>
        <taxon>Devosiaceae</taxon>
        <taxon>Devosia</taxon>
    </lineage>
</organism>
<dbReference type="InterPro" id="IPR010102">
    <property type="entry name" value="Succ_semiAld_DH"/>
</dbReference>
<dbReference type="InterPro" id="IPR029510">
    <property type="entry name" value="Ald_DH_CS_GLU"/>
</dbReference>
<keyword evidence="2 4" id="KW-0560">Oxidoreductase</keyword>
<protein>
    <submittedName>
        <fullName evidence="6">Succinate-semialdehyde dehydrogenase</fullName>
        <ecNumber evidence="6">1.2.1.16</ecNumber>
    </submittedName>
</protein>
<dbReference type="FunFam" id="3.40.309.10:FF:000004">
    <property type="entry name" value="Succinate-semialdehyde dehydrogenase I"/>
    <property type="match status" value="1"/>
</dbReference>